<feature type="region of interest" description="Disordered" evidence="1">
    <location>
        <begin position="515"/>
        <end position="745"/>
    </location>
</feature>
<dbReference type="Proteomes" id="UP001487740">
    <property type="component" value="Unassembled WGS sequence"/>
</dbReference>
<dbReference type="AlphaFoldDB" id="A0AAW0V377"/>
<feature type="compositionally biased region" description="Low complexity" evidence="1">
    <location>
        <begin position="515"/>
        <end position="555"/>
    </location>
</feature>
<reference evidence="2 3" key="1">
    <citation type="submission" date="2023-03" db="EMBL/GenBank/DDBJ databases">
        <title>High-quality genome of Scylla paramamosain provides insights in environmental adaptation.</title>
        <authorList>
            <person name="Zhang L."/>
        </authorList>
    </citation>
    <scope>NUCLEOTIDE SEQUENCE [LARGE SCALE GENOMIC DNA]</scope>
    <source>
        <strain evidence="2">LZ_2023a</strain>
        <tissue evidence="2">Muscle</tissue>
    </source>
</reference>
<feature type="compositionally biased region" description="Low complexity" evidence="1">
    <location>
        <begin position="599"/>
        <end position="657"/>
    </location>
</feature>
<feature type="compositionally biased region" description="Polar residues" evidence="1">
    <location>
        <begin position="479"/>
        <end position="491"/>
    </location>
</feature>
<evidence type="ECO:0000313" key="2">
    <source>
        <dbReference type="EMBL" id="KAK8406782.1"/>
    </source>
</evidence>
<feature type="region of interest" description="Disordered" evidence="1">
    <location>
        <begin position="385"/>
        <end position="431"/>
    </location>
</feature>
<accession>A0AAW0V377</accession>
<name>A0AAW0V377_SCYPA</name>
<feature type="region of interest" description="Disordered" evidence="1">
    <location>
        <begin position="447"/>
        <end position="491"/>
    </location>
</feature>
<protein>
    <submittedName>
        <fullName evidence="2">Uncharacterized protein</fullName>
    </submittedName>
</protein>
<organism evidence="2 3">
    <name type="scientific">Scylla paramamosain</name>
    <name type="common">Mud crab</name>
    <dbReference type="NCBI Taxonomy" id="85552"/>
    <lineage>
        <taxon>Eukaryota</taxon>
        <taxon>Metazoa</taxon>
        <taxon>Ecdysozoa</taxon>
        <taxon>Arthropoda</taxon>
        <taxon>Crustacea</taxon>
        <taxon>Multicrustacea</taxon>
        <taxon>Malacostraca</taxon>
        <taxon>Eumalacostraca</taxon>
        <taxon>Eucarida</taxon>
        <taxon>Decapoda</taxon>
        <taxon>Pleocyemata</taxon>
        <taxon>Brachyura</taxon>
        <taxon>Eubrachyura</taxon>
        <taxon>Portunoidea</taxon>
        <taxon>Portunidae</taxon>
        <taxon>Portuninae</taxon>
        <taxon>Scylla</taxon>
    </lineage>
</organism>
<feature type="region of interest" description="Disordered" evidence="1">
    <location>
        <begin position="177"/>
        <end position="203"/>
    </location>
</feature>
<feature type="compositionally biased region" description="Basic and acidic residues" evidence="1">
    <location>
        <begin position="720"/>
        <end position="745"/>
    </location>
</feature>
<keyword evidence="3" id="KW-1185">Reference proteome</keyword>
<dbReference type="EMBL" id="JARAKH010000002">
    <property type="protein sequence ID" value="KAK8406782.1"/>
    <property type="molecule type" value="Genomic_DNA"/>
</dbReference>
<feature type="compositionally biased region" description="Low complexity" evidence="1">
    <location>
        <begin position="447"/>
        <end position="470"/>
    </location>
</feature>
<comment type="caution">
    <text evidence="2">The sequence shown here is derived from an EMBL/GenBank/DDBJ whole genome shotgun (WGS) entry which is preliminary data.</text>
</comment>
<gene>
    <name evidence="2" type="ORF">O3P69_007378</name>
</gene>
<sequence>MSRLTGSLRVWHRGNVLCDAPVGRGVGGRQHVQHTSILDCLYSPCWPDDSGSGDRSLSLALSPTGPLHGGATAADPAPLVDPPADPESAAMSLRLLDAFIRRPRQIRFKSSYLELPAVLRDLVGIRGLGHLSYFVQVDVPVTPPTSKALDRLPAGTKTYFPPYVSLLGTQAIDHISTEGPQQSSVASKTLAPSQATDKQSGSGELAAIPVRNISQVTDNKLDALLSTSTVSTSLGTDGGPSPTPSLAARLQNVSYSTSEISWHPQSLNFLHSSPLGVSSSPPHTIKVASSSQTITIPALTTTTSNTSITTAPPTAFVTTAPSFSYPSSSPTPSFSSSSSFLSSCFFSIFSSTTPSPLTGSTSSSPPAASSSHTANLTLSNFSLRKTQTTSQRPHSAAQPPPLVSTPPTPASLSSHLPAKYPPPVKSNSTASSFPLIKKHSSALKSFTLPSTSSPSSKSFAFPSPPSYSSLKPRAPTPPSIHSVTPSATTVPSKHAVKYAKFTPTSSVVKSVKVLTSSSTSPAQSTPSQSSRTLRTTSRPRVLHSSLSSKAASGSAPDNHSHGRPSLRPPTHFASSASTTVRPLPALRTPLPSALPTQPSKSSSRSSRLLNNFSKSSHPSLPSSSSSHLLTQTRTLPSLSSPSTKHPAAPSALSVPSPKLRPTAAETNPKTFSSTSAQVLQSPRGWKRGRVVEVGGNVKSKLGGGEVGGRKGGTEGGGKGGRGDKRGGDTHVQSGKEGKTGKRTLGDIIRDRKSLLRRLKGGSKGVDSVGRVSRLEKLQIRSKSGKGNRTVADRLGIAFACPEDDAQTRRQNATS</sequence>
<feature type="compositionally biased region" description="Pro residues" evidence="1">
    <location>
        <begin position="398"/>
        <end position="409"/>
    </location>
</feature>
<proteinExistence type="predicted"/>
<evidence type="ECO:0000313" key="3">
    <source>
        <dbReference type="Proteomes" id="UP001487740"/>
    </source>
</evidence>
<feature type="compositionally biased region" description="Polar residues" evidence="1">
    <location>
        <begin position="664"/>
        <end position="680"/>
    </location>
</feature>
<evidence type="ECO:0000256" key="1">
    <source>
        <dbReference type="SAM" id="MobiDB-lite"/>
    </source>
</evidence>
<feature type="compositionally biased region" description="Polar residues" evidence="1">
    <location>
        <begin position="178"/>
        <end position="202"/>
    </location>
</feature>